<proteinExistence type="predicted"/>
<organism evidence="2 3">
    <name type="scientific">Microbulbifer epialgicus</name>
    <dbReference type="NCBI Taxonomy" id="393907"/>
    <lineage>
        <taxon>Bacteria</taxon>
        <taxon>Pseudomonadati</taxon>
        <taxon>Pseudomonadota</taxon>
        <taxon>Gammaproteobacteria</taxon>
        <taxon>Cellvibrionales</taxon>
        <taxon>Microbulbiferaceae</taxon>
        <taxon>Microbulbifer</taxon>
    </lineage>
</organism>
<dbReference type="EMBL" id="JBGMEK010000051">
    <property type="protein sequence ID" value="MFA0812715.1"/>
    <property type="molecule type" value="Genomic_DNA"/>
</dbReference>
<protein>
    <recommendedName>
        <fullName evidence="4">Subtilase family protein</fullName>
    </recommendedName>
</protein>
<evidence type="ECO:0000313" key="3">
    <source>
        <dbReference type="Proteomes" id="UP001569428"/>
    </source>
</evidence>
<evidence type="ECO:0000313" key="2">
    <source>
        <dbReference type="EMBL" id="MFA0812715.1"/>
    </source>
</evidence>
<feature type="chain" id="PRO_5045375763" description="Subtilase family protein" evidence="1">
    <location>
        <begin position="20"/>
        <end position="437"/>
    </location>
</feature>
<reference evidence="2 3" key="1">
    <citation type="submission" date="2024-08" db="EMBL/GenBank/DDBJ databases">
        <authorList>
            <person name="Ishaq N."/>
        </authorList>
    </citation>
    <scope>NUCLEOTIDE SEQUENCE [LARGE SCALE GENOMIC DNA]</scope>
    <source>
        <strain evidence="2 3">DSM 18651</strain>
    </source>
</reference>
<dbReference type="Gene3D" id="3.40.50.200">
    <property type="entry name" value="Peptidase S8/S53 domain"/>
    <property type="match status" value="1"/>
</dbReference>
<dbReference type="InterPro" id="IPR036852">
    <property type="entry name" value="Peptidase_S8/S53_dom_sf"/>
</dbReference>
<keyword evidence="1" id="KW-0732">Signal</keyword>
<evidence type="ECO:0008006" key="4">
    <source>
        <dbReference type="Google" id="ProtNLM"/>
    </source>
</evidence>
<accession>A0ABV4P430</accession>
<name>A0ABV4P430_9GAMM</name>
<dbReference type="SUPFAM" id="SSF52743">
    <property type="entry name" value="Subtilisin-like"/>
    <property type="match status" value="1"/>
</dbReference>
<sequence>MNKVILTVLLIVFSFKGFASDPNVEQARESLDTIKELTPWPWEEPVTPIFDSYLAADFDQYQGREKSIYMIEELLMHKWGQSITEFIVLAELLYTFQTEEYQEENRLAFEKAIAELDVFRLAINELLLPYVPSYKLKQKKLAKRFDGEGVVVGVFDLFDPVRLQQQREQYPNIEAEIQFGDPITFLHGNTVIDIILDIAPKATIVPVSTESKTYNEAMEYLRNREDISVINMSRAFHITDDQLDPEFANHLSNILQTKIFTKSMGNTGTDLEGVNTDVRKSRGLPPLGSFFTYDLELIKAFLAQNHGQPGEKNLMFAINLQPFSNEVSLTATVPGYNELAINQSFAIAGDAVYSDSSNNFESGSSFAAPQLAAISVLLLDAAQHYGYSKTEATQRVVKALRKSARRTGLGSHYTGLGYIDAHKALNRVRQSKKHEHH</sequence>
<evidence type="ECO:0000256" key="1">
    <source>
        <dbReference type="SAM" id="SignalP"/>
    </source>
</evidence>
<gene>
    <name evidence="2" type="ORF">ACCI49_17520</name>
</gene>
<comment type="caution">
    <text evidence="2">The sequence shown here is derived from an EMBL/GenBank/DDBJ whole genome shotgun (WGS) entry which is preliminary data.</text>
</comment>
<feature type="signal peptide" evidence="1">
    <location>
        <begin position="1"/>
        <end position="19"/>
    </location>
</feature>
<keyword evidence="3" id="KW-1185">Reference proteome</keyword>
<dbReference type="RefSeq" id="WP_371840425.1">
    <property type="nucleotide sequence ID" value="NZ_JBGMEK010000051.1"/>
</dbReference>
<dbReference type="Proteomes" id="UP001569428">
    <property type="component" value="Unassembled WGS sequence"/>
</dbReference>